<protein>
    <submittedName>
        <fullName evidence="1">Uncharacterized protein</fullName>
    </submittedName>
</protein>
<dbReference type="Proteomes" id="UP000179797">
    <property type="component" value="Unassembled WGS sequence"/>
</dbReference>
<evidence type="ECO:0000313" key="1">
    <source>
        <dbReference type="EMBL" id="OHX64617.1"/>
    </source>
</evidence>
<gene>
    <name evidence="1" type="ORF">NH26_23895</name>
</gene>
<proteinExistence type="predicted"/>
<sequence length="331" mass="37659">MIVLLLQNEDFVSNYLKIKKRWVLLSTLVLYILIFPKRSFDKEAEYQSVYFNSTGNTVSMPWLPYLSSIISEEDGQSVAVFMMHVLPEDIIRILVQKGLGLPFGSALRDMVTYSNHESLWNNYLFHNGAPTSMLPSNLYFQMMQDKGQYKDLSHYFVHLPKNKNLEDCEVTVFCHGFLGNWLLYPKIYDEYSNHIVICVETKGMSGIFTSSDMKHIYSKVLPHAYKRIGISPKKPHLVGLSNGCSAINTAITTLPTQFKSYTALSGGLFSKPRYGQKVKVIYGATDQSGGVSKYIPQNKYKLHVIKGDNHVLYISNPDTVFSILKQFDTSL</sequence>
<keyword evidence="2" id="KW-1185">Reference proteome</keyword>
<accession>A0A1S1YUB9</accession>
<dbReference type="Gene3D" id="3.40.50.1820">
    <property type="entry name" value="alpha/beta hydrolase"/>
    <property type="match status" value="1"/>
</dbReference>
<reference evidence="1 2" key="1">
    <citation type="journal article" date="2012" name="Int. J. Syst. Evol. Microbiol.">
        <title>Flammeovirga pacifica sp. nov., isolated from deep-sea sediment.</title>
        <authorList>
            <person name="Xu H."/>
            <person name="Fu Y."/>
            <person name="Yang N."/>
            <person name="Ding Z."/>
            <person name="Lai Q."/>
            <person name="Zeng R."/>
        </authorList>
    </citation>
    <scope>NUCLEOTIDE SEQUENCE [LARGE SCALE GENOMIC DNA]</scope>
    <source>
        <strain evidence="2">DSM 24597 / LMG 26175 / WPAGA1</strain>
    </source>
</reference>
<dbReference type="EMBL" id="JRYR02000002">
    <property type="protein sequence ID" value="OHX64617.1"/>
    <property type="molecule type" value="Genomic_DNA"/>
</dbReference>
<comment type="caution">
    <text evidence="1">The sequence shown here is derived from an EMBL/GenBank/DDBJ whole genome shotgun (WGS) entry which is preliminary data.</text>
</comment>
<dbReference type="InterPro" id="IPR029058">
    <property type="entry name" value="AB_hydrolase_fold"/>
</dbReference>
<dbReference type="STRING" id="915059.NH26_23895"/>
<evidence type="ECO:0000313" key="2">
    <source>
        <dbReference type="Proteomes" id="UP000179797"/>
    </source>
</evidence>
<dbReference type="AlphaFoldDB" id="A0A1S1YUB9"/>
<dbReference type="SUPFAM" id="SSF53474">
    <property type="entry name" value="alpha/beta-Hydrolases"/>
    <property type="match status" value="1"/>
</dbReference>
<name>A0A1S1YUB9_FLAPC</name>
<organism evidence="1 2">
    <name type="scientific">Flammeovirga pacifica</name>
    <dbReference type="NCBI Taxonomy" id="915059"/>
    <lineage>
        <taxon>Bacteria</taxon>
        <taxon>Pseudomonadati</taxon>
        <taxon>Bacteroidota</taxon>
        <taxon>Cytophagia</taxon>
        <taxon>Cytophagales</taxon>
        <taxon>Flammeovirgaceae</taxon>
        <taxon>Flammeovirga</taxon>
    </lineage>
</organism>